<accession>A0ABN1A8E8</accession>
<gene>
    <name evidence="1" type="ORF">GCM10009096_08840</name>
</gene>
<keyword evidence="2" id="KW-1185">Reference proteome</keyword>
<proteinExistence type="predicted"/>
<reference evidence="1 2" key="1">
    <citation type="journal article" date="2019" name="Int. J. Syst. Evol. Microbiol.">
        <title>The Global Catalogue of Microorganisms (GCM) 10K type strain sequencing project: providing services to taxonomists for standard genome sequencing and annotation.</title>
        <authorList>
            <consortium name="The Broad Institute Genomics Platform"/>
            <consortium name="The Broad Institute Genome Sequencing Center for Infectious Disease"/>
            <person name="Wu L."/>
            <person name="Ma J."/>
        </authorList>
    </citation>
    <scope>NUCLEOTIDE SEQUENCE [LARGE SCALE GENOMIC DNA]</scope>
    <source>
        <strain evidence="1 2">JCM 14162</strain>
    </source>
</reference>
<name>A0ABN1A8E8_9SPHN</name>
<sequence>MRRFSQFTCIDWSGAKTERPNGIAVATINRDGPPKLISPEPRWSREDIRNWLFHAAKTEQDMLIGFDLSMSLPFHDIGCYFPQWEDSPSRAIDLWHLVDQSSNDDPHLNILSFLEHPQAARHFRHSRDHVGDLFTGGTGRLRVVEQYQRETGQANSASCFNLVGAAQVGKSSLTGMRMLHQLDGAIPIWPFDPIPETGPLIIEIYTTIAALAAGLPKGKSKIRDRVGLEAALQVLGAPSPGPLSQYDDHSTDALITAAWMKNASRDKRLWHPTKLTNEIAQKEGWTFGVF</sequence>
<dbReference type="Proteomes" id="UP001500713">
    <property type="component" value="Unassembled WGS sequence"/>
</dbReference>
<dbReference type="RefSeq" id="WP_229956550.1">
    <property type="nucleotide sequence ID" value="NZ_BAAAEM010000002.1"/>
</dbReference>
<evidence type="ECO:0000313" key="1">
    <source>
        <dbReference type="EMBL" id="GAA0470173.1"/>
    </source>
</evidence>
<evidence type="ECO:0008006" key="3">
    <source>
        <dbReference type="Google" id="ProtNLM"/>
    </source>
</evidence>
<evidence type="ECO:0000313" key="2">
    <source>
        <dbReference type="Proteomes" id="UP001500713"/>
    </source>
</evidence>
<comment type="caution">
    <text evidence="1">The sequence shown here is derived from an EMBL/GenBank/DDBJ whole genome shotgun (WGS) entry which is preliminary data.</text>
</comment>
<protein>
    <recommendedName>
        <fullName evidence="3">DUF429 domain-containing protein</fullName>
    </recommendedName>
</protein>
<organism evidence="1 2">
    <name type="scientific">Parasphingorhabdus litoris</name>
    <dbReference type="NCBI Taxonomy" id="394733"/>
    <lineage>
        <taxon>Bacteria</taxon>
        <taxon>Pseudomonadati</taxon>
        <taxon>Pseudomonadota</taxon>
        <taxon>Alphaproteobacteria</taxon>
        <taxon>Sphingomonadales</taxon>
        <taxon>Sphingomonadaceae</taxon>
        <taxon>Parasphingorhabdus</taxon>
    </lineage>
</organism>
<dbReference type="EMBL" id="BAAAEM010000002">
    <property type="protein sequence ID" value="GAA0470173.1"/>
    <property type="molecule type" value="Genomic_DNA"/>
</dbReference>